<dbReference type="RefSeq" id="XP_056483192.1">
    <property type="nucleotide sequence ID" value="XM_056637162.1"/>
</dbReference>
<dbReference type="AlphaFoldDB" id="A0A9W9VHB4"/>
<feature type="region of interest" description="Disordered" evidence="1">
    <location>
        <begin position="80"/>
        <end position="104"/>
    </location>
</feature>
<dbReference type="EMBL" id="JAPZBU010000011">
    <property type="protein sequence ID" value="KAJ5379406.1"/>
    <property type="molecule type" value="Genomic_DNA"/>
</dbReference>
<feature type="domain" description="Secreted LysM effector LysM C-terminal" evidence="2">
    <location>
        <begin position="133"/>
        <end position="211"/>
    </location>
</feature>
<dbReference type="Pfam" id="PF25139">
    <property type="entry name" value="LysM14_C"/>
    <property type="match status" value="1"/>
</dbReference>
<feature type="compositionally biased region" description="Low complexity" evidence="1">
    <location>
        <begin position="81"/>
        <end position="103"/>
    </location>
</feature>
<sequence>MLSADHKSQELHVQQTPRVGESRFSKPMSCWAMSMFPYIMSFADDFNDFYSTTSTTAAATTTKSVSTSYTTIRITADTSKESTTTTTTKAKTTTTKSKTTTSKGPEKTGGLFSIAIYSSRECSGDYGLSSISTGENTWCKWYFDGGFNSTDCDSGDKLEIGSIYITSGSCNIYDTEDCQSNGKLGGYDSGIYTKCHAVDNDAPKTLGGLKCSHKL</sequence>
<dbReference type="OrthoDB" id="73875at2759"/>
<evidence type="ECO:0000259" key="2">
    <source>
        <dbReference type="Pfam" id="PF25139"/>
    </source>
</evidence>
<keyword evidence="4" id="KW-1185">Reference proteome</keyword>
<gene>
    <name evidence="3" type="ORF">N7509_012525</name>
</gene>
<reference evidence="3" key="1">
    <citation type="submission" date="2022-12" db="EMBL/GenBank/DDBJ databases">
        <authorList>
            <person name="Petersen C."/>
        </authorList>
    </citation>
    <scope>NUCLEOTIDE SEQUENCE</scope>
    <source>
        <strain evidence="3">IBT 29677</strain>
    </source>
</reference>
<comment type="caution">
    <text evidence="3">The sequence shown here is derived from an EMBL/GenBank/DDBJ whole genome shotgun (WGS) entry which is preliminary data.</text>
</comment>
<organism evidence="3 4">
    <name type="scientific">Penicillium cosmopolitanum</name>
    <dbReference type="NCBI Taxonomy" id="1131564"/>
    <lineage>
        <taxon>Eukaryota</taxon>
        <taxon>Fungi</taxon>
        <taxon>Dikarya</taxon>
        <taxon>Ascomycota</taxon>
        <taxon>Pezizomycotina</taxon>
        <taxon>Eurotiomycetes</taxon>
        <taxon>Eurotiomycetidae</taxon>
        <taxon>Eurotiales</taxon>
        <taxon>Aspergillaceae</taxon>
        <taxon>Penicillium</taxon>
    </lineage>
</organism>
<evidence type="ECO:0000313" key="3">
    <source>
        <dbReference type="EMBL" id="KAJ5379406.1"/>
    </source>
</evidence>
<accession>A0A9W9VHB4</accession>
<feature type="compositionally biased region" description="Basic and acidic residues" evidence="1">
    <location>
        <begin position="1"/>
        <end position="10"/>
    </location>
</feature>
<dbReference type="Proteomes" id="UP001147747">
    <property type="component" value="Unassembled WGS sequence"/>
</dbReference>
<evidence type="ECO:0000256" key="1">
    <source>
        <dbReference type="SAM" id="MobiDB-lite"/>
    </source>
</evidence>
<evidence type="ECO:0000313" key="4">
    <source>
        <dbReference type="Proteomes" id="UP001147747"/>
    </source>
</evidence>
<dbReference type="GeneID" id="81376142"/>
<reference evidence="3" key="2">
    <citation type="journal article" date="2023" name="IMA Fungus">
        <title>Comparative genomic study of the Penicillium genus elucidates a diverse pangenome and 15 lateral gene transfer events.</title>
        <authorList>
            <person name="Petersen C."/>
            <person name="Sorensen T."/>
            <person name="Nielsen M.R."/>
            <person name="Sondergaard T.E."/>
            <person name="Sorensen J.L."/>
            <person name="Fitzpatrick D.A."/>
            <person name="Frisvad J.C."/>
            <person name="Nielsen K.L."/>
        </authorList>
    </citation>
    <scope>NUCLEOTIDE SEQUENCE</scope>
    <source>
        <strain evidence="3">IBT 29677</strain>
    </source>
</reference>
<name>A0A9W9VHB4_9EURO</name>
<dbReference type="InterPro" id="IPR057277">
    <property type="entry name" value="LysM_C"/>
</dbReference>
<protein>
    <recommendedName>
        <fullName evidence="2">Secreted LysM effector LysM C-terminal domain-containing protein</fullName>
    </recommendedName>
</protein>
<proteinExistence type="predicted"/>
<feature type="region of interest" description="Disordered" evidence="1">
    <location>
        <begin position="1"/>
        <end position="20"/>
    </location>
</feature>